<protein>
    <submittedName>
        <fullName evidence="1">Uncharacterized protein</fullName>
    </submittedName>
</protein>
<gene>
    <name evidence="1" type="ORF">LCGC14_1818250</name>
</gene>
<evidence type="ECO:0000313" key="1">
    <source>
        <dbReference type="EMBL" id="KKL99056.1"/>
    </source>
</evidence>
<dbReference type="EMBL" id="LAZR01017764">
    <property type="protein sequence ID" value="KKL99056.1"/>
    <property type="molecule type" value="Genomic_DNA"/>
</dbReference>
<proteinExistence type="predicted"/>
<dbReference type="AlphaFoldDB" id="A0A0F9H7T7"/>
<comment type="caution">
    <text evidence="1">The sequence shown here is derived from an EMBL/GenBank/DDBJ whole genome shotgun (WGS) entry which is preliminary data.</text>
</comment>
<sequence>MPPGALGLFEVANSCAPTAEDVYPLGHGLQMLRVDTVSDAAQVIELKPIGDWAYEPLVRNSVDAGALAVQ</sequence>
<accession>A0A0F9H7T7</accession>
<reference evidence="1" key="1">
    <citation type="journal article" date="2015" name="Nature">
        <title>Complex archaea that bridge the gap between prokaryotes and eukaryotes.</title>
        <authorList>
            <person name="Spang A."/>
            <person name="Saw J.H."/>
            <person name="Jorgensen S.L."/>
            <person name="Zaremba-Niedzwiedzka K."/>
            <person name="Martijn J."/>
            <person name="Lind A.E."/>
            <person name="van Eijk R."/>
            <person name="Schleper C."/>
            <person name="Guy L."/>
            <person name="Ettema T.J."/>
        </authorList>
    </citation>
    <scope>NUCLEOTIDE SEQUENCE</scope>
</reference>
<organism evidence="1">
    <name type="scientific">marine sediment metagenome</name>
    <dbReference type="NCBI Taxonomy" id="412755"/>
    <lineage>
        <taxon>unclassified sequences</taxon>
        <taxon>metagenomes</taxon>
        <taxon>ecological metagenomes</taxon>
    </lineage>
</organism>
<name>A0A0F9H7T7_9ZZZZ</name>